<dbReference type="EMBL" id="CP096983">
    <property type="protein sequence ID" value="URZ09796.1"/>
    <property type="molecule type" value="Genomic_DNA"/>
</dbReference>
<evidence type="ECO:0000313" key="3">
    <source>
        <dbReference type="EMBL" id="URZ09796.1"/>
    </source>
</evidence>
<feature type="compositionally biased region" description="Low complexity" evidence="1">
    <location>
        <begin position="22"/>
        <end position="50"/>
    </location>
</feature>
<dbReference type="STRING" id="84029.CROST_04680"/>
<dbReference type="KEGG" id="crw:CROST_004890"/>
<dbReference type="RefSeq" id="WP_077835738.1">
    <property type="nucleotide sequence ID" value="NZ_CP096983.1"/>
</dbReference>
<keyword evidence="2" id="KW-0732">Signal</keyword>
<keyword evidence="4" id="KW-1185">Reference proteome</keyword>
<feature type="chain" id="PRO_5043456006" evidence="2">
    <location>
        <begin position="24"/>
        <end position="291"/>
    </location>
</feature>
<evidence type="ECO:0000256" key="2">
    <source>
        <dbReference type="SAM" id="SignalP"/>
    </source>
</evidence>
<protein>
    <submittedName>
        <fullName evidence="3">Uncharacterized protein</fullName>
    </submittedName>
</protein>
<feature type="compositionally biased region" description="Low complexity" evidence="1">
    <location>
        <begin position="58"/>
        <end position="72"/>
    </location>
</feature>
<dbReference type="PROSITE" id="PS51257">
    <property type="entry name" value="PROKAR_LIPOPROTEIN"/>
    <property type="match status" value="1"/>
</dbReference>
<proteinExistence type="predicted"/>
<evidence type="ECO:0000256" key="1">
    <source>
        <dbReference type="SAM" id="MobiDB-lite"/>
    </source>
</evidence>
<feature type="signal peptide" evidence="2">
    <location>
        <begin position="1"/>
        <end position="23"/>
    </location>
</feature>
<sequence>MKKLALISTVVAAIVVLSGCSSSSKNVKSDNSGKVQKVNSSESSNKNNVSNDKDKTSSDSSNSKAESNKANASTDANGDYIIKDINSWNHPVKNILNRENIKINKVVLQNNKTYPIFYVTFSKELNTDNKEYYGKLMKEIALANGYWNFEIVDEGRNADIKVKCKDKKSVDSISYNKDSSYFALNSVQSLSKEQELVNYLVSNVSEVRSFMNVHANNTNSKSTIYVERYPNAAATNTYEKNYYMIYVGESFPDHIVNTYRFAINKDTNEILYYDTAKDKYETLTEWRNSKN</sequence>
<dbReference type="AlphaFoldDB" id="A0A1S8LQF9"/>
<organism evidence="3 4">
    <name type="scientific">Clostridium felsineum</name>
    <dbReference type="NCBI Taxonomy" id="36839"/>
    <lineage>
        <taxon>Bacteria</taxon>
        <taxon>Bacillati</taxon>
        <taxon>Bacillota</taxon>
        <taxon>Clostridia</taxon>
        <taxon>Eubacteriales</taxon>
        <taxon>Clostridiaceae</taxon>
        <taxon>Clostridium</taxon>
    </lineage>
</organism>
<evidence type="ECO:0000313" key="4">
    <source>
        <dbReference type="Proteomes" id="UP000190951"/>
    </source>
</evidence>
<name>A0A1S8LQF9_9CLOT</name>
<dbReference type="Proteomes" id="UP000190951">
    <property type="component" value="Chromosome"/>
</dbReference>
<gene>
    <name evidence="3" type="ORF">CROST_004890</name>
</gene>
<reference evidence="3 4" key="1">
    <citation type="submission" date="2022-04" db="EMBL/GenBank/DDBJ databases">
        <title>Genome sequence of C. roseum typestrain.</title>
        <authorList>
            <person name="Poehlein A."/>
            <person name="Schoch T."/>
            <person name="Duerre P."/>
            <person name="Daniel R."/>
        </authorList>
    </citation>
    <scope>NUCLEOTIDE SEQUENCE [LARGE SCALE GENOMIC DNA]</scope>
    <source>
        <strain evidence="3 4">DSM 7320</strain>
    </source>
</reference>
<accession>A0A1S8LQF9</accession>
<feature type="region of interest" description="Disordered" evidence="1">
    <location>
        <begin position="22"/>
        <end position="72"/>
    </location>
</feature>